<keyword evidence="6" id="KW-1185">Reference proteome</keyword>
<feature type="region of interest" description="Disordered" evidence="4">
    <location>
        <begin position="1"/>
        <end position="22"/>
    </location>
</feature>
<accession>A0A4C1YBW3</accession>
<dbReference type="InterPro" id="IPR000618">
    <property type="entry name" value="Insect_cuticle"/>
</dbReference>
<evidence type="ECO:0000256" key="4">
    <source>
        <dbReference type="SAM" id="MobiDB-lite"/>
    </source>
</evidence>
<comment type="caution">
    <text evidence="5">The sequence shown here is derived from an EMBL/GenBank/DDBJ whole genome shotgun (WGS) entry which is preliminary data.</text>
</comment>
<reference evidence="5 6" key="1">
    <citation type="journal article" date="2019" name="Commun. Biol.">
        <title>The bagworm genome reveals a unique fibroin gene that provides high tensile strength.</title>
        <authorList>
            <person name="Kono N."/>
            <person name="Nakamura H."/>
            <person name="Ohtoshi R."/>
            <person name="Tomita M."/>
            <person name="Numata K."/>
            <person name="Arakawa K."/>
        </authorList>
    </citation>
    <scope>NUCLEOTIDE SEQUENCE [LARGE SCALE GENOMIC DNA]</scope>
</reference>
<evidence type="ECO:0000256" key="1">
    <source>
        <dbReference type="ARBA" id="ARBA00022460"/>
    </source>
</evidence>
<dbReference type="PROSITE" id="PS51155">
    <property type="entry name" value="CHIT_BIND_RR_2"/>
    <property type="match status" value="1"/>
</dbReference>
<dbReference type="GO" id="GO:0042302">
    <property type="term" value="F:structural constituent of cuticle"/>
    <property type="evidence" value="ECO:0007669"/>
    <property type="project" value="UniProtKB-UniRule"/>
</dbReference>
<dbReference type="InterPro" id="IPR031311">
    <property type="entry name" value="CHIT_BIND_RR_consensus"/>
</dbReference>
<evidence type="ECO:0000313" key="6">
    <source>
        <dbReference type="Proteomes" id="UP000299102"/>
    </source>
</evidence>
<evidence type="ECO:0000313" key="5">
    <source>
        <dbReference type="EMBL" id="GBP72149.1"/>
    </source>
</evidence>
<gene>
    <name evidence="5" type="primary">l(3)mbn</name>
    <name evidence="5" type="ORF">EVAR_49332_1</name>
</gene>
<evidence type="ECO:0000256" key="2">
    <source>
        <dbReference type="ARBA" id="ARBA00022729"/>
    </source>
</evidence>
<dbReference type="Proteomes" id="UP000299102">
    <property type="component" value="Unassembled WGS sequence"/>
</dbReference>
<keyword evidence="2" id="KW-0732">Signal</keyword>
<dbReference type="Pfam" id="PF00379">
    <property type="entry name" value="Chitin_bind_4"/>
    <property type="match status" value="1"/>
</dbReference>
<protein>
    <submittedName>
        <fullName evidence="5">Protein lethal(3)malignant blood neoplasm 1</fullName>
    </submittedName>
</protein>
<sequence>MRIVDGNTDVNKLNPGEREGLPNGLNKNDMMLLLYTFNYTVGFHGHHEEGYTNGVKKGYYYVTGRNGVRTRIDYTADDQGFHPKITQEVLDLLSDDVPKPETEKDEKYGLKGYEFKWIYYPVGSKR</sequence>
<evidence type="ECO:0000256" key="3">
    <source>
        <dbReference type="PROSITE-ProRule" id="PRU00497"/>
    </source>
</evidence>
<keyword evidence="1 3" id="KW-0193">Cuticle</keyword>
<organism evidence="5 6">
    <name type="scientific">Eumeta variegata</name>
    <name type="common">Bagworm moth</name>
    <name type="synonym">Eumeta japonica</name>
    <dbReference type="NCBI Taxonomy" id="151549"/>
    <lineage>
        <taxon>Eukaryota</taxon>
        <taxon>Metazoa</taxon>
        <taxon>Ecdysozoa</taxon>
        <taxon>Arthropoda</taxon>
        <taxon>Hexapoda</taxon>
        <taxon>Insecta</taxon>
        <taxon>Pterygota</taxon>
        <taxon>Neoptera</taxon>
        <taxon>Endopterygota</taxon>
        <taxon>Lepidoptera</taxon>
        <taxon>Glossata</taxon>
        <taxon>Ditrysia</taxon>
        <taxon>Tineoidea</taxon>
        <taxon>Psychidae</taxon>
        <taxon>Oiketicinae</taxon>
        <taxon>Eumeta</taxon>
    </lineage>
</organism>
<name>A0A4C1YBW3_EUMVA</name>
<dbReference type="EMBL" id="BGZK01001134">
    <property type="protein sequence ID" value="GBP72149.1"/>
    <property type="molecule type" value="Genomic_DNA"/>
</dbReference>
<dbReference type="AlphaFoldDB" id="A0A4C1YBW3"/>
<dbReference type="PROSITE" id="PS00233">
    <property type="entry name" value="CHIT_BIND_RR_1"/>
    <property type="match status" value="1"/>
</dbReference>
<proteinExistence type="predicted"/>
<dbReference type="OrthoDB" id="6362401at2759"/>